<dbReference type="AlphaFoldDB" id="X1K7Q1"/>
<comment type="caution">
    <text evidence="1">The sequence shown here is derived from an EMBL/GenBank/DDBJ whole genome shotgun (WGS) entry which is preliminary data.</text>
</comment>
<organism evidence="1">
    <name type="scientific">marine sediment metagenome</name>
    <dbReference type="NCBI Taxonomy" id="412755"/>
    <lineage>
        <taxon>unclassified sequences</taxon>
        <taxon>metagenomes</taxon>
        <taxon>ecological metagenomes</taxon>
    </lineage>
</organism>
<proteinExistence type="predicted"/>
<protein>
    <submittedName>
        <fullName evidence="1">Uncharacterized protein</fullName>
    </submittedName>
</protein>
<feature type="non-terminal residue" evidence="1">
    <location>
        <position position="1"/>
    </location>
</feature>
<reference evidence="1" key="1">
    <citation type="journal article" date="2014" name="Front. Microbiol.">
        <title>High frequency of phylogenetically diverse reductive dehalogenase-homologous genes in deep subseafloor sedimentary metagenomes.</title>
        <authorList>
            <person name="Kawai M."/>
            <person name="Futagami T."/>
            <person name="Toyoda A."/>
            <person name="Takaki Y."/>
            <person name="Nishi S."/>
            <person name="Hori S."/>
            <person name="Arai W."/>
            <person name="Tsubouchi T."/>
            <person name="Morono Y."/>
            <person name="Uchiyama I."/>
            <person name="Ito T."/>
            <person name="Fujiyama A."/>
            <person name="Inagaki F."/>
            <person name="Takami H."/>
        </authorList>
    </citation>
    <scope>NUCLEOTIDE SEQUENCE</scope>
    <source>
        <strain evidence="1">Expedition CK06-06</strain>
    </source>
</reference>
<sequence length="247" mass="28171">CAIEGWYVRFDENGKMILKTTSKKTIADWEYGEDKFEELGLETTDKGIINKVTILGAIWEELVITVHDNKVPPYEAVYDEQTATINKSFSFGEVVTNWSYADDNFKVTTKYLGPFKPSGFIFPKYQDYKFTVKKLNADLTVQNMEFTVTGGAGKYWEGKASFSIHREIESTLEWKFTEKAFTIKIAIKTEEQTDGGIEAYEEENPAETFEEEIIRHQVKATVTDANSIALYGERKPNNEGTLQFPLA</sequence>
<feature type="non-terminal residue" evidence="1">
    <location>
        <position position="247"/>
    </location>
</feature>
<accession>X1K7Q1</accession>
<gene>
    <name evidence="1" type="ORF">S03H2_58886</name>
</gene>
<name>X1K7Q1_9ZZZZ</name>
<dbReference type="EMBL" id="BARU01037834">
    <property type="protein sequence ID" value="GAH78113.1"/>
    <property type="molecule type" value="Genomic_DNA"/>
</dbReference>
<evidence type="ECO:0000313" key="1">
    <source>
        <dbReference type="EMBL" id="GAH78113.1"/>
    </source>
</evidence>